<dbReference type="Pfam" id="PF14737">
    <property type="entry name" value="DUF4470"/>
    <property type="match status" value="1"/>
</dbReference>
<accession>A0A8H5BUT5</accession>
<dbReference type="EMBL" id="JAACJJ010000002">
    <property type="protein sequence ID" value="KAF5329820.1"/>
    <property type="molecule type" value="Genomic_DNA"/>
</dbReference>
<dbReference type="SUPFAM" id="SSF48452">
    <property type="entry name" value="TPR-like"/>
    <property type="match status" value="1"/>
</dbReference>
<dbReference type="InterPro" id="IPR011990">
    <property type="entry name" value="TPR-like_helical_dom_sf"/>
</dbReference>
<evidence type="ECO:0000313" key="2">
    <source>
        <dbReference type="EMBL" id="KAF5329820.1"/>
    </source>
</evidence>
<proteinExistence type="predicted"/>
<protein>
    <recommendedName>
        <fullName evidence="1">DUF4470 domain-containing protein</fullName>
    </recommendedName>
</protein>
<dbReference type="AlphaFoldDB" id="A0A8H5BUT5"/>
<organism evidence="2 3">
    <name type="scientific">Psilocybe cf. subviscida</name>
    <dbReference type="NCBI Taxonomy" id="2480587"/>
    <lineage>
        <taxon>Eukaryota</taxon>
        <taxon>Fungi</taxon>
        <taxon>Dikarya</taxon>
        <taxon>Basidiomycota</taxon>
        <taxon>Agaricomycotina</taxon>
        <taxon>Agaricomycetes</taxon>
        <taxon>Agaricomycetidae</taxon>
        <taxon>Agaricales</taxon>
        <taxon>Agaricineae</taxon>
        <taxon>Strophariaceae</taxon>
        <taxon>Psilocybe</taxon>
    </lineage>
</organism>
<dbReference type="Proteomes" id="UP000567179">
    <property type="component" value="Unassembled WGS sequence"/>
</dbReference>
<gene>
    <name evidence="2" type="ORF">D9619_009051</name>
</gene>
<reference evidence="2 3" key="1">
    <citation type="journal article" date="2020" name="ISME J.">
        <title>Uncovering the hidden diversity of litter-decomposition mechanisms in mushroom-forming fungi.</title>
        <authorList>
            <person name="Floudas D."/>
            <person name="Bentzer J."/>
            <person name="Ahren D."/>
            <person name="Johansson T."/>
            <person name="Persson P."/>
            <person name="Tunlid A."/>
        </authorList>
    </citation>
    <scope>NUCLEOTIDE SEQUENCE [LARGE SCALE GENOMIC DNA]</scope>
    <source>
        <strain evidence="2 3">CBS 101986</strain>
    </source>
</reference>
<sequence length="962" mass="108762">MSQVPVSSRPLLRNIAEEVNQNGSTCYSDHKFKDAITAFERAAKLDKKEPKYLSNLSAVLYEIGNYTDTIHRIADAWSCLKSRDSIGHSLLHNPLAIKLVTRFAKSRMNETRSKSSIERKSLHSEDKTKLDKLEYKVEREMEDFVGALRPSITDDPKVVEMRKVWNCWRAMRSDLGDPRMDERYESRVSANAERFRALPTFKSAPDPTLQSFTFSTDECRSLLNPLGETTFDHKLTLSNPKRCPQKISWSFLFGGSGDARHTFTTISHVAAEMKRGAKVESLHITMVDIHAATQARFIIVMALLQQILDNVGTDAGQKKEREIDLYSAVFFVYTSVAMPDTCCDLVIETADALVKQLPCKTHPLSKYIHFDEGSLVAVVDALAYWAKPLQKSTKRLMEIMHSLPPSMNALSDDTECSMRINNLIRAGRRPATALDSSDVEQVLFLRTKVLFPPRNHLGRYPALEELANTYENDPPTIYAKIGEELARTWKPNPTLFDQSFTEWDVPFLGPNKYKGYPQHMSNFYHVNFHKSLMTTTLNLAGQPSLYCGYTNGFETTTQFFTMVAQSLARLKGVLQIEVIVNDVLTGIPKAVAGDLGPWPASFPQKYTRMWLSNVPDYTHGLLSTAVYLVPFLEDRQIAVANNLAFFGWRSMDEFCYNYTLLSPSDLPRILGCVLVNPHKNVMYEDIALEKLPLPRPIETLASKKQLHDWLARLLLCILCTGTCQAPPHRIDMPSNLGAFFHVLAHLTRVGFPAHWIGDFAQCIVADNLVTDAVPFQGALPIPTSFAKKQTPAPRRVRLQAWQAEIEVITATTYLGLPFFITLPETYVPPDEIHVYKAHVRPVDLTRHPVYLAFGSSLPRLMAPFAKIVGLIFYKPQKGIDGDVIAAGISEILEGSGKMKDIKVQILLGQERVDIYKGTISWKMSRRWYETMKSDNWEMVAYRTDVHCAITFPATANVWEKFL</sequence>
<comment type="caution">
    <text evidence="2">The sequence shown here is derived from an EMBL/GenBank/DDBJ whole genome shotgun (WGS) entry which is preliminary data.</text>
</comment>
<dbReference type="InterPro" id="IPR027974">
    <property type="entry name" value="DUF4470"/>
</dbReference>
<dbReference type="Gene3D" id="1.25.40.10">
    <property type="entry name" value="Tetratricopeptide repeat domain"/>
    <property type="match status" value="1"/>
</dbReference>
<evidence type="ECO:0000259" key="1">
    <source>
        <dbReference type="Pfam" id="PF14737"/>
    </source>
</evidence>
<keyword evidence="3" id="KW-1185">Reference proteome</keyword>
<name>A0A8H5BUT5_9AGAR</name>
<feature type="domain" description="DUF4470" evidence="1">
    <location>
        <begin position="245"/>
        <end position="313"/>
    </location>
</feature>
<evidence type="ECO:0000313" key="3">
    <source>
        <dbReference type="Proteomes" id="UP000567179"/>
    </source>
</evidence>
<dbReference type="OrthoDB" id="2423701at2759"/>